<dbReference type="CDD" id="cd10033">
    <property type="entry name" value="UDG_like"/>
    <property type="match status" value="1"/>
</dbReference>
<dbReference type="EMBL" id="JABBXD010000009">
    <property type="protein sequence ID" value="MBD3586891.1"/>
    <property type="molecule type" value="Genomic_DNA"/>
</dbReference>
<feature type="domain" description="Uracil-DNA glycosylase-like" evidence="1">
    <location>
        <begin position="21"/>
        <end position="175"/>
    </location>
</feature>
<evidence type="ECO:0000313" key="3">
    <source>
        <dbReference type="Proteomes" id="UP000624419"/>
    </source>
</evidence>
<reference evidence="2 3" key="1">
    <citation type="submission" date="2020-04" db="EMBL/GenBank/DDBJ databases">
        <title>Salinimonas sp. HHU 13199.</title>
        <authorList>
            <person name="Cui X."/>
            <person name="Zhang D."/>
        </authorList>
    </citation>
    <scope>NUCLEOTIDE SEQUENCE [LARGE SCALE GENOMIC DNA]</scope>
    <source>
        <strain evidence="2 3">HHU 13199</strain>
    </source>
</reference>
<dbReference type="PANTHER" id="PTHR42160">
    <property type="entry name" value="URACIL-DNA GLYCOSYLASE SUPERFAMILY PROTEIN"/>
    <property type="match status" value="1"/>
</dbReference>
<dbReference type="Gene3D" id="3.40.470.10">
    <property type="entry name" value="Uracil-DNA glycosylase-like domain"/>
    <property type="match status" value="1"/>
</dbReference>
<evidence type="ECO:0000259" key="1">
    <source>
        <dbReference type="SMART" id="SM00986"/>
    </source>
</evidence>
<protein>
    <submittedName>
        <fullName evidence="2">Uracil-DNA glycosylase family protein</fullName>
    </submittedName>
</protein>
<sequence length="184" mass="20699">MRRVRACTLCEADLPQSPRPVLAASEHSRIVIIGQAPGILAHDSATPWNDRSGDRLRRWMGIDTNTFYNEKLISLIPMGFCFPGYKNGADAPPRKECAPAWHHQLLSRINPSLTVLVGRYAQQFYCPKYKTLTEAVQSEAHASQSIIITPHPSGRNNRWLGKNPWFESSLVPALQQRVQALLEN</sequence>
<evidence type="ECO:0000313" key="2">
    <source>
        <dbReference type="EMBL" id="MBD3586891.1"/>
    </source>
</evidence>
<dbReference type="Proteomes" id="UP000624419">
    <property type="component" value="Unassembled WGS sequence"/>
</dbReference>
<organism evidence="2 3">
    <name type="scientific">Salinimonas profundi</name>
    <dbReference type="NCBI Taxonomy" id="2729140"/>
    <lineage>
        <taxon>Bacteria</taxon>
        <taxon>Pseudomonadati</taxon>
        <taxon>Pseudomonadota</taxon>
        <taxon>Gammaproteobacteria</taxon>
        <taxon>Alteromonadales</taxon>
        <taxon>Alteromonadaceae</taxon>
        <taxon>Alteromonas/Salinimonas group</taxon>
        <taxon>Salinimonas</taxon>
    </lineage>
</organism>
<dbReference type="PANTHER" id="PTHR42160:SF1">
    <property type="entry name" value="URACIL-DNA GLYCOSYLASE SUPERFAMILY PROTEIN"/>
    <property type="match status" value="1"/>
</dbReference>
<dbReference type="InterPro" id="IPR047124">
    <property type="entry name" value="HI_0220.2"/>
</dbReference>
<comment type="caution">
    <text evidence="2">The sequence shown here is derived from an EMBL/GenBank/DDBJ whole genome shotgun (WGS) entry which is preliminary data.</text>
</comment>
<name>A0ABR8LL12_9ALTE</name>
<dbReference type="InterPro" id="IPR036895">
    <property type="entry name" value="Uracil-DNA_glycosylase-like_sf"/>
</dbReference>
<dbReference type="SUPFAM" id="SSF52141">
    <property type="entry name" value="Uracil-DNA glycosylase-like"/>
    <property type="match status" value="1"/>
</dbReference>
<proteinExistence type="predicted"/>
<dbReference type="InterPro" id="IPR005122">
    <property type="entry name" value="Uracil-DNA_glycosylase-like"/>
</dbReference>
<keyword evidence="3" id="KW-1185">Reference proteome</keyword>
<dbReference type="SMART" id="SM00987">
    <property type="entry name" value="UreE_C"/>
    <property type="match status" value="1"/>
</dbReference>
<dbReference type="Pfam" id="PF03167">
    <property type="entry name" value="UDG"/>
    <property type="match status" value="1"/>
</dbReference>
<accession>A0ABR8LL12</accession>
<gene>
    <name evidence="2" type="ORF">HHX48_14185</name>
</gene>
<dbReference type="SMART" id="SM00986">
    <property type="entry name" value="UDG"/>
    <property type="match status" value="1"/>
</dbReference>